<proteinExistence type="predicted"/>
<feature type="transmembrane region" description="Helical" evidence="1">
    <location>
        <begin position="48"/>
        <end position="68"/>
    </location>
</feature>
<sequence>MSKRVLSTQTLLPWSRQQFQLYVLFSGMLVIGAYFGLYRWLIAINDALWLYAVSLMLAMYLMFVVLTLPFRKVNVVDFYADHVEVRRWHFWSGRGRVLLQRLAYADMVQVQCIQNPKHIRIDWRYAEPMQLRALPRVCEFLQQQHIAHKATVPS</sequence>
<reference evidence="2 3" key="1">
    <citation type="journal article" date="2022" name="Res Sq">
        <title>Evolution of multicellular longitudinally dividing oral cavity symbionts (Neisseriaceae).</title>
        <authorList>
            <person name="Nyongesa S."/>
            <person name="Weber P."/>
            <person name="Bernet E."/>
            <person name="Pullido F."/>
            <person name="Nieckarz M."/>
            <person name="Delaby M."/>
            <person name="Nieves C."/>
            <person name="Viehboeck T."/>
            <person name="Krause N."/>
            <person name="Rivera-Millot A."/>
            <person name="Nakamura A."/>
            <person name="Vischer N."/>
            <person name="VanNieuwenhze M."/>
            <person name="Brun Y."/>
            <person name="Cava F."/>
            <person name="Bulgheresi S."/>
            <person name="Veyrier F."/>
        </authorList>
    </citation>
    <scope>NUCLEOTIDE SEQUENCE [LARGE SCALE GENOMIC DNA]</scope>
    <source>
        <strain evidence="2 3">SN4</strain>
    </source>
</reference>
<dbReference type="EMBL" id="CP091511">
    <property type="protein sequence ID" value="UOO89948.1"/>
    <property type="molecule type" value="Genomic_DNA"/>
</dbReference>
<dbReference type="RefSeq" id="WP_058356146.1">
    <property type="nucleotide sequence ID" value="NZ_CABKVG010000008.1"/>
</dbReference>
<protein>
    <recommendedName>
        <fullName evidence="4">DUF304 domain-containing protein</fullName>
    </recommendedName>
</protein>
<keyword evidence="1" id="KW-0812">Transmembrane</keyword>
<evidence type="ECO:0000313" key="3">
    <source>
        <dbReference type="Proteomes" id="UP000832011"/>
    </source>
</evidence>
<keyword evidence="1" id="KW-1133">Transmembrane helix</keyword>
<feature type="transmembrane region" description="Helical" evidence="1">
    <location>
        <begin position="21"/>
        <end position="42"/>
    </location>
</feature>
<keyword evidence="1" id="KW-0472">Membrane</keyword>
<accession>A0ABY4E2E3</accession>
<evidence type="ECO:0000313" key="2">
    <source>
        <dbReference type="EMBL" id="UOO89948.1"/>
    </source>
</evidence>
<keyword evidence="3" id="KW-1185">Reference proteome</keyword>
<organism evidence="2 3">
    <name type="scientific">Vitreoscilla massiliensis</name>
    <dbReference type="NCBI Taxonomy" id="1689272"/>
    <lineage>
        <taxon>Bacteria</taxon>
        <taxon>Pseudomonadati</taxon>
        <taxon>Pseudomonadota</taxon>
        <taxon>Betaproteobacteria</taxon>
        <taxon>Neisseriales</taxon>
        <taxon>Neisseriaceae</taxon>
        <taxon>Vitreoscilla</taxon>
    </lineage>
</organism>
<gene>
    <name evidence="2" type="ORF">LVJ82_02870</name>
</gene>
<evidence type="ECO:0008006" key="4">
    <source>
        <dbReference type="Google" id="ProtNLM"/>
    </source>
</evidence>
<name>A0ABY4E2E3_9NEIS</name>
<dbReference type="Proteomes" id="UP000832011">
    <property type="component" value="Chromosome"/>
</dbReference>
<evidence type="ECO:0000256" key="1">
    <source>
        <dbReference type="SAM" id="Phobius"/>
    </source>
</evidence>